<name>R7ZQ19_9BACT</name>
<dbReference type="AlphaFoldDB" id="R7ZQ19"/>
<accession>R7ZQ19</accession>
<dbReference type="OrthoDB" id="981960at2"/>
<organism evidence="1 2">
    <name type="scientific">Lunatimonas lonarensis</name>
    <dbReference type="NCBI Taxonomy" id="1232681"/>
    <lineage>
        <taxon>Bacteria</taxon>
        <taxon>Pseudomonadati</taxon>
        <taxon>Bacteroidota</taxon>
        <taxon>Cytophagia</taxon>
        <taxon>Cytophagales</taxon>
        <taxon>Cyclobacteriaceae</taxon>
    </lineage>
</organism>
<reference evidence="1 2" key="1">
    <citation type="submission" date="2013-02" db="EMBL/GenBank/DDBJ databases">
        <title>A novel strain isolated from Lonar lake, Maharashtra, India.</title>
        <authorList>
            <person name="Singh A."/>
        </authorList>
    </citation>
    <scope>NUCLEOTIDE SEQUENCE [LARGE SCALE GENOMIC DNA]</scope>
    <source>
        <strain evidence="1 2">AK24</strain>
    </source>
</reference>
<dbReference type="Proteomes" id="UP000013909">
    <property type="component" value="Unassembled WGS sequence"/>
</dbReference>
<comment type="caution">
    <text evidence="1">The sequence shown here is derived from an EMBL/GenBank/DDBJ whole genome shotgun (WGS) entry which is preliminary data.</text>
</comment>
<evidence type="ECO:0000313" key="1">
    <source>
        <dbReference type="EMBL" id="EON76094.1"/>
    </source>
</evidence>
<proteinExistence type="predicted"/>
<dbReference type="EMBL" id="AQHR01000088">
    <property type="protein sequence ID" value="EON76094.1"/>
    <property type="molecule type" value="Genomic_DNA"/>
</dbReference>
<keyword evidence="2" id="KW-1185">Reference proteome</keyword>
<evidence type="ECO:0000313" key="2">
    <source>
        <dbReference type="Proteomes" id="UP000013909"/>
    </source>
</evidence>
<gene>
    <name evidence="1" type="ORF">ADIS_3222</name>
</gene>
<protein>
    <submittedName>
        <fullName evidence="1">Uncharacterized protein</fullName>
    </submittedName>
</protein>
<dbReference type="RefSeq" id="WP_010855355.1">
    <property type="nucleotide sequence ID" value="NZ_AQHR01000088.1"/>
</dbReference>
<sequence>MQISYTTKQLPSGNLQVKFSVEGGEFPRYGYLLIEGDRTDEEIYAELWSRITMRKRATLDLMKFSFKEYWKDDNRFFIYTA</sequence>